<sequence length="303" mass="32417">MHLLFGILALLRFTAADHRSPDNFRDNTSFSVKPMNSNATTEEVATAESLGTVTSFPFSYAASKGLNNSNSTAISVTTDSTFESYWNFSNPVIVGLLAFAGVLVFIMLSWGITLCVSIKKLIDSQKNAEIRMANLVPNTFSEEKLDEKSTKREVGSKSTRRLESAAETTSKGGDASNSTKGLESAAETTSRGRDASTSTKRLESASETTSKRGDGSKSTRRLENEDGKLEDASKSKREDDSKSIGGPGGGLKSPSRRENGSSSKSTCGSGSKSLSKQEHVSESTRMAAMSASNREDQGINEIM</sequence>
<protein>
    <submittedName>
        <fullName evidence="4">Uncharacterized protein</fullName>
    </submittedName>
</protein>
<evidence type="ECO:0000256" key="1">
    <source>
        <dbReference type="SAM" id="MobiDB-lite"/>
    </source>
</evidence>
<feature type="compositionally biased region" description="Basic and acidic residues" evidence="1">
    <location>
        <begin position="143"/>
        <end position="164"/>
    </location>
</feature>
<evidence type="ECO:0000256" key="2">
    <source>
        <dbReference type="SAM" id="Phobius"/>
    </source>
</evidence>
<feature type="transmembrane region" description="Helical" evidence="2">
    <location>
        <begin position="92"/>
        <end position="116"/>
    </location>
</feature>
<feature type="region of interest" description="Disordered" evidence="1">
    <location>
        <begin position="143"/>
        <end position="303"/>
    </location>
</feature>
<keyword evidence="5" id="KW-1185">Reference proteome</keyword>
<proteinExistence type="predicted"/>
<feature type="compositionally biased region" description="Basic and acidic residues" evidence="1">
    <location>
        <begin position="190"/>
        <end position="242"/>
    </location>
</feature>
<accession>A0AA39I1M3</accession>
<feature type="compositionally biased region" description="Polar residues" evidence="1">
    <location>
        <begin position="166"/>
        <end position="189"/>
    </location>
</feature>
<name>A0AA39I1M3_9BILA</name>
<keyword evidence="2" id="KW-0812">Transmembrane</keyword>
<keyword evidence="2" id="KW-0472">Membrane</keyword>
<dbReference type="EMBL" id="JAUCMV010000002">
    <property type="protein sequence ID" value="KAK0414729.1"/>
    <property type="molecule type" value="Genomic_DNA"/>
</dbReference>
<comment type="caution">
    <text evidence="4">The sequence shown here is derived from an EMBL/GenBank/DDBJ whole genome shotgun (WGS) entry which is preliminary data.</text>
</comment>
<feature type="chain" id="PRO_5041373483" evidence="3">
    <location>
        <begin position="17"/>
        <end position="303"/>
    </location>
</feature>
<feature type="compositionally biased region" description="Low complexity" evidence="1">
    <location>
        <begin position="260"/>
        <end position="274"/>
    </location>
</feature>
<feature type="signal peptide" evidence="3">
    <location>
        <begin position="1"/>
        <end position="16"/>
    </location>
</feature>
<evidence type="ECO:0000313" key="4">
    <source>
        <dbReference type="EMBL" id="KAK0414729.1"/>
    </source>
</evidence>
<keyword evidence="2" id="KW-1133">Transmembrane helix</keyword>
<evidence type="ECO:0000256" key="3">
    <source>
        <dbReference type="SAM" id="SignalP"/>
    </source>
</evidence>
<reference evidence="4" key="1">
    <citation type="submission" date="2023-06" db="EMBL/GenBank/DDBJ databases">
        <title>Genomic analysis of the entomopathogenic nematode Steinernema hermaphroditum.</title>
        <authorList>
            <person name="Schwarz E.M."/>
            <person name="Heppert J.K."/>
            <person name="Baniya A."/>
            <person name="Schwartz H.T."/>
            <person name="Tan C.-H."/>
            <person name="Antoshechkin I."/>
            <person name="Sternberg P.W."/>
            <person name="Goodrich-Blair H."/>
            <person name="Dillman A.R."/>
        </authorList>
    </citation>
    <scope>NUCLEOTIDE SEQUENCE</scope>
    <source>
        <strain evidence="4">PS9179</strain>
        <tissue evidence="4">Whole animal</tissue>
    </source>
</reference>
<dbReference type="AlphaFoldDB" id="A0AA39I1M3"/>
<evidence type="ECO:0000313" key="5">
    <source>
        <dbReference type="Proteomes" id="UP001175271"/>
    </source>
</evidence>
<organism evidence="4 5">
    <name type="scientific">Steinernema hermaphroditum</name>
    <dbReference type="NCBI Taxonomy" id="289476"/>
    <lineage>
        <taxon>Eukaryota</taxon>
        <taxon>Metazoa</taxon>
        <taxon>Ecdysozoa</taxon>
        <taxon>Nematoda</taxon>
        <taxon>Chromadorea</taxon>
        <taxon>Rhabditida</taxon>
        <taxon>Tylenchina</taxon>
        <taxon>Panagrolaimomorpha</taxon>
        <taxon>Strongyloidoidea</taxon>
        <taxon>Steinernematidae</taxon>
        <taxon>Steinernema</taxon>
    </lineage>
</organism>
<gene>
    <name evidence="4" type="ORF">QR680_011589</name>
</gene>
<keyword evidence="3" id="KW-0732">Signal</keyword>
<dbReference type="Proteomes" id="UP001175271">
    <property type="component" value="Unassembled WGS sequence"/>
</dbReference>